<feature type="chain" id="PRO_5042910484" description="Farnesoic acid O-methyl transferase domain-containing protein" evidence="1">
    <location>
        <begin position="22"/>
        <end position="167"/>
    </location>
</feature>
<name>A0AAN8QH30_PATCE</name>
<comment type="caution">
    <text evidence="3">The sequence shown here is derived from an EMBL/GenBank/DDBJ whole genome shotgun (WGS) entry which is preliminary data.</text>
</comment>
<feature type="domain" description="Farnesoic acid O-methyl transferase" evidence="2">
    <location>
        <begin position="47"/>
        <end position="160"/>
    </location>
</feature>
<dbReference type="Pfam" id="PF12248">
    <property type="entry name" value="Methyltransf_FA"/>
    <property type="match status" value="1"/>
</dbReference>
<organism evidence="3 4">
    <name type="scientific">Patella caerulea</name>
    <name type="common">Rayed Mediterranean limpet</name>
    <dbReference type="NCBI Taxonomy" id="87958"/>
    <lineage>
        <taxon>Eukaryota</taxon>
        <taxon>Metazoa</taxon>
        <taxon>Spiralia</taxon>
        <taxon>Lophotrochozoa</taxon>
        <taxon>Mollusca</taxon>
        <taxon>Gastropoda</taxon>
        <taxon>Patellogastropoda</taxon>
        <taxon>Patelloidea</taxon>
        <taxon>Patellidae</taxon>
        <taxon>Patella</taxon>
    </lineage>
</organism>
<feature type="signal peptide" evidence="1">
    <location>
        <begin position="1"/>
        <end position="21"/>
    </location>
</feature>
<keyword evidence="1" id="KW-0732">Signal</keyword>
<keyword evidence="4" id="KW-1185">Reference proteome</keyword>
<dbReference type="InterPro" id="IPR022041">
    <property type="entry name" value="Methyltransf_FA"/>
</dbReference>
<accession>A0AAN8QH30</accession>
<proteinExistence type="predicted"/>
<dbReference type="EMBL" id="JAZGQO010000001">
    <property type="protein sequence ID" value="KAK6195029.1"/>
    <property type="molecule type" value="Genomic_DNA"/>
</dbReference>
<evidence type="ECO:0000259" key="2">
    <source>
        <dbReference type="Pfam" id="PF12248"/>
    </source>
</evidence>
<evidence type="ECO:0000256" key="1">
    <source>
        <dbReference type="SAM" id="SignalP"/>
    </source>
</evidence>
<evidence type="ECO:0000313" key="4">
    <source>
        <dbReference type="Proteomes" id="UP001347796"/>
    </source>
</evidence>
<protein>
    <recommendedName>
        <fullName evidence="2">Farnesoic acid O-methyl transferase domain-containing protein</fullName>
    </recommendedName>
</protein>
<dbReference type="Proteomes" id="UP001347796">
    <property type="component" value="Unassembled WGS sequence"/>
</dbReference>
<reference evidence="3 4" key="1">
    <citation type="submission" date="2024-01" db="EMBL/GenBank/DDBJ databases">
        <title>The genome of the rayed Mediterranean limpet Patella caerulea (Linnaeus, 1758).</title>
        <authorList>
            <person name="Anh-Thu Weber A."/>
            <person name="Halstead-Nussloch G."/>
        </authorList>
    </citation>
    <scope>NUCLEOTIDE SEQUENCE [LARGE SCALE GENOMIC DNA]</scope>
    <source>
        <strain evidence="3">AATW-2023a</strain>
        <tissue evidence="3">Whole specimen</tissue>
    </source>
</reference>
<evidence type="ECO:0000313" key="3">
    <source>
        <dbReference type="EMBL" id="KAK6195029.1"/>
    </source>
</evidence>
<sequence length="167" mass="18502">MDVAAGVRLLFLSCIVHLSTNDIISLPKRSGYTGEFYNVVNQESKIVYLKTSKGALVGFFESVNVSSLVYEVKVGKDINTQTVIRNSKSGPAMNSTTDPNLLLDNTRFKPFYFIWSHNSLVIGAGTVVGHGSTLQWSNDKDVTVRYISIRSGNLPLDYIFELSCKKI</sequence>
<gene>
    <name evidence="3" type="ORF">SNE40_000547</name>
</gene>
<dbReference type="AlphaFoldDB" id="A0AAN8QH30"/>